<keyword evidence="1" id="KW-1133">Transmembrane helix</keyword>
<organism evidence="2">
    <name type="scientific">Acidianus hospitalis (strain W1)</name>
    <dbReference type="NCBI Taxonomy" id="933801"/>
    <lineage>
        <taxon>Archaea</taxon>
        <taxon>Thermoproteota</taxon>
        <taxon>Thermoprotei</taxon>
        <taxon>Sulfolobales</taxon>
        <taxon>Sulfolobaceae</taxon>
        <taxon>Acidianus</taxon>
    </lineage>
</organism>
<keyword evidence="2" id="KW-0614">Plasmid</keyword>
<proteinExistence type="predicted"/>
<dbReference type="EMBL" id="EU881703">
    <property type="protein sequence ID" value="ACI15711.1"/>
    <property type="molecule type" value="Genomic_DNA"/>
</dbReference>
<evidence type="ECO:0000256" key="1">
    <source>
        <dbReference type="SAM" id="Phobius"/>
    </source>
</evidence>
<keyword evidence="1" id="KW-0812">Transmembrane</keyword>
<keyword evidence="1" id="KW-0472">Membrane</keyword>
<feature type="transmembrane region" description="Helical" evidence="1">
    <location>
        <begin position="6"/>
        <end position="26"/>
    </location>
</feature>
<evidence type="ECO:0000313" key="2">
    <source>
        <dbReference type="EMBL" id="ACI15711.1"/>
    </source>
</evidence>
<sequence length="44" mass="5051">MKLFSSILISITLILVLFFIVLQLQFSIERINGKRIDGKLGCLR</sequence>
<dbReference type="AlphaFoldDB" id="B6D929"/>
<accession>B6D929</accession>
<protein>
    <submittedName>
        <fullName evidence="2">Uncharacterized protein</fullName>
    </submittedName>
</protein>
<geneLocation type="plasmid" evidence="2">
    <name>pAH1</name>
</geneLocation>
<reference evidence="2" key="1">
    <citation type="journal article" date="2008" name="Mol. Microbiol.">
        <title>Novel archaeal plasmid pAH1 and its interactions with the lipothrixvirus AFV1.</title>
        <authorList>
            <person name="Basta T."/>
            <person name="Smyth J."/>
            <person name="Forterre P."/>
            <person name="Prangishvili D."/>
            <person name="Peng X."/>
        </authorList>
    </citation>
    <scope>NUCLEOTIDE SEQUENCE</scope>
    <source>
        <strain evidence="2">W1</strain>
        <plasmid evidence="2">pAH1</plasmid>
    </source>
</reference>
<name>B6D929_ACIHW</name>